<keyword evidence="2" id="KW-1185">Reference proteome</keyword>
<organism evidence="1 2">
    <name type="scientific">Saccharopolyspora griseoalba</name>
    <dbReference type="NCBI Taxonomy" id="1431848"/>
    <lineage>
        <taxon>Bacteria</taxon>
        <taxon>Bacillati</taxon>
        <taxon>Actinomycetota</taxon>
        <taxon>Actinomycetes</taxon>
        <taxon>Pseudonocardiales</taxon>
        <taxon>Pseudonocardiaceae</taxon>
        <taxon>Saccharopolyspora</taxon>
    </lineage>
</organism>
<reference evidence="2" key="1">
    <citation type="journal article" date="2019" name="Int. J. Syst. Evol. Microbiol.">
        <title>The Global Catalogue of Microorganisms (GCM) 10K type strain sequencing project: providing services to taxonomists for standard genome sequencing and annotation.</title>
        <authorList>
            <consortium name="The Broad Institute Genomics Platform"/>
            <consortium name="The Broad Institute Genome Sequencing Center for Infectious Disease"/>
            <person name="Wu L."/>
            <person name="Ma J."/>
        </authorList>
    </citation>
    <scope>NUCLEOTIDE SEQUENCE [LARGE SCALE GENOMIC DNA]</scope>
    <source>
        <strain evidence="2">WLHS5</strain>
    </source>
</reference>
<dbReference type="RefSeq" id="WP_380672540.1">
    <property type="nucleotide sequence ID" value="NZ_JBHTCJ010000017.1"/>
</dbReference>
<accession>A0ABW2LVE0</accession>
<proteinExistence type="predicted"/>
<dbReference type="EMBL" id="JBHTCJ010000017">
    <property type="protein sequence ID" value="MFC7344601.1"/>
    <property type="molecule type" value="Genomic_DNA"/>
</dbReference>
<dbReference type="Gene3D" id="2.30.31.20">
    <property type="entry name" value="Sporulation-specific cell division protein SsgB"/>
    <property type="match status" value="1"/>
</dbReference>
<dbReference type="Proteomes" id="UP001596504">
    <property type="component" value="Unassembled WGS sequence"/>
</dbReference>
<dbReference type="InterPro" id="IPR038658">
    <property type="entry name" value="SsgB_sf"/>
</dbReference>
<name>A0ABW2LVE0_9PSEU</name>
<protein>
    <recommendedName>
        <fullName evidence="3">SsgA family sporulation/cell division regulator</fullName>
    </recommendedName>
</protein>
<comment type="caution">
    <text evidence="1">The sequence shown here is derived from an EMBL/GenBank/DDBJ whole genome shotgun (WGS) entry which is preliminary data.</text>
</comment>
<evidence type="ECO:0000313" key="1">
    <source>
        <dbReference type="EMBL" id="MFC7344601.1"/>
    </source>
</evidence>
<sequence length="161" mass="18162">MTTTPQVVERTLTFTVYSLPEGKIKVPATCSFNLDRPWQVDLTFIAKARQRIIWEIDRRVFDDPEFVLPGRDVQAEWSSTELTLTLSSPDGTVALNIDIDDPNLNEFVSTMRRAIEALRQQHNGKPLDQIETELILNDALDDDITKFLTAAAEVDNTQGDA</sequence>
<gene>
    <name evidence="1" type="ORF">ACFQRI_24605</name>
</gene>
<evidence type="ECO:0008006" key="3">
    <source>
        <dbReference type="Google" id="ProtNLM"/>
    </source>
</evidence>
<evidence type="ECO:0000313" key="2">
    <source>
        <dbReference type="Proteomes" id="UP001596504"/>
    </source>
</evidence>